<organism evidence="1 2">
    <name type="scientific">Mycolicibacterium doricum</name>
    <dbReference type="NCBI Taxonomy" id="126673"/>
    <lineage>
        <taxon>Bacteria</taxon>
        <taxon>Bacillati</taxon>
        <taxon>Actinomycetota</taxon>
        <taxon>Actinomycetes</taxon>
        <taxon>Mycobacteriales</taxon>
        <taxon>Mycobacteriaceae</taxon>
        <taxon>Mycolicibacterium</taxon>
    </lineage>
</organism>
<gene>
    <name evidence="1" type="ORF">MDOR_17320</name>
</gene>
<dbReference type="KEGG" id="mdr:MDOR_17320"/>
<dbReference type="AlphaFoldDB" id="A0A7I7VTX8"/>
<dbReference type="Proteomes" id="UP000467201">
    <property type="component" value="Chromosome"/>
</dbReference>
<sequence length="53" mass="4734">MDGPADIGGGTSAGAAIDAAGAAIGADAGADAGCIGGPKFDTVSEIGGEWIGA</sequence>
<evidence type="ECO:0000313" key="2">
    <source>
        <dbReference type="Proteomes" id="UP000467201"/>
    </source>
</evidence>
<proteinExistence type="predicted"/>
<accession>A0A7I7VTX8</accession>
<name>A0A7I7VTX8_9MYCO</name>
<reference evidence="1 2" key="1">
    <citation type="journal article" date="2019" name="Emerg. Microbes Infect.">
        <title>Comprehensive subspecies identification of 175 nontuberculous mycobacteria species based on 7547 genomic profiles.</title>
        <authorList>
            <person name="Matsumoto Y."/>
            <person name="Kinjo T."/>
            <person name="Motooka D."/>
            <person name="Nabeya D."/>
            <person name="Jung N."/>
            <person name="Uechi K."/>
            <person name="Horii T."/>
            <person name="Iida T."/>
            <person name="Fujita J."/>
            <person name="Nakamura S."/>
        </authorList>
    </citation>
    <scope>NUCLEOTIDE SEQUENCE [LARGE SCALE GENOMIC DNA]</scope>
    <source>
        <strain evidence="1 2">JCM 12405</strain>
    </source>
</reference>
<dbReference type="EMBL" id="AP022605">
    <property type="protein sequence ID" value="BBZ07563.1"/>
    <property type="molecule type" value="Genomic_DNA"/>
</dbReference>
<evidence type="ECO:0000313" key="1">
    <source>
        <dbReference type="EMBL" id="BBZ07563.1"/>
    </source>
</evidence>
<protein>
    <submittedName>
        <fullName evidence="1">Uncharacterized protein</fullName>
    </submittedName>
</protein>